<sequence>MAGPPRYQTLQLGARPGTVVHPIVMPAPQTRTTWNSILNSLPHRITMPVVGHLLGGPDLASANFLQADTAAVDVRRFLSAIQQAMPRVNGQGATIINREVIATTTAGITTAFPDDTQNFLTVQTAIGYHPSAQQPTLTLTSTGPGLVWATSPINIGWQEAIAALTANPQAYPGVLTLAQAQQAQANDHEAHRRGQADWHNVVVFIYRRITFIYDPSALTLNTANPQGLSDFQAAALGNTTGAGIDSHNVPHLNIANRLYSHGFNNTRGASNLGRLGKRNTTGPCWIGGGGNVVGGPIPGNGECRAMCGNFIVVVALLVYMSLNVDGRFTATQVVEAAQNLDWLLGGKLDGSGAGLGVGLPEWFRIRLY</sequence>
<reference evidence="1" key="1">
    <citation type="submission" date="2024-09" db="EMBL/GenBank/DDBJ databases">
        <title>Black Yeasts Isolated from many extreme environments.</title>
        <authorList>
            <person name="Coleine C."/>
            <person name="Stajich J.E."/>
            <person name="Selbmann L."/>
        </authorList>
    </citation>
    <scope>NUCLEOTIDE SEQUENCE</scope>
    <source>
        <strain evidence="1">CCFEE 5737</strain>
    </source>
</reference>
<evidence type="ECO:0000313" key="2">
    <source>
        <dbReference type="Proteomes" id="UP001186974"/>
    </source>
</evidence>
<keyword evidence="2" id="KW-1185">Reference proteome</keyword>
<evidence type="ECO:0000313" key="1">
    <source>
        <dbReference type="EMBL" id="KAK3061095.1"/>
    </source>
</evidence>
<organism evidence="1 2">
    <name type="scientific">Coniosporium uncinatum</name>
    <dbReference type="NCBI Taxonomy" id="93489"/>
    <lineage>
        <taxon>Eukaryota</taxon>
        <taxon>Fungi</taxon>
        <taxon>Dikarya</taxon>
        <taxon>Ascomycota</taxon>
        <taxon>Pezizomycotina</taxon>
        <taxon>Dothideomycetes</taxon>
        <taxon>Dothideomycetes incertae sedis</taxon>
        <taxon>Coniosporium</taxon>
    </lineage>
</organism>
<dbReference type="EMBL" id="JAWDJW010008071">
    <property type="protein sequence ID" value="KAK3061095.1"/>
    <property type="molecule type" value="Genomic_DNA"/>
</dbReference>
<proteinExistence type="predicted"/>
<accession>A0ACC3D319</accession>
<dbReference type="Proteomes" id="UP001186974">
    <property type="component" value="Unassembled WGS sequence"/>
</dbReference>
<comment type="caution">
    <text evidence="1">The sequence shown here is derived from an EMBL/GenBank/DDBJ whole genome shotgun (WGS) entry which is preliminary data.</text>
</comment>
<gene>
    <name evidence="1" type="ORF">LTS18_007032</name>
</gene>
<name>A0ACC3D319_9PEZI</name>
<protein>
    <submittedName>
        <fullName evidence="1">Uncharacterized protein</fullName>
    </submittedName>
</protein>